<sequence>MGLEKLNILCLGEGVSKNLDMVLEDGKVHDTRDPGQPLFRFILSKALVLCSLRGHQLRKVMASGYLQ</sequence>
<organism evidence="1 2">
    <name type="scientific">Myotis davidii</name>
    <name type="common">David's myotis</name>
    <dbReference type="NCBI Taxonomy" id="225400"/>
    <lineage>
        <taxon>Eukaryota</taxon>
        <taxon>Metazoa</taxon>
        <taxon>Chordata</taxon>
        <taxon>Craniata</taxon>
        <taxon>Vertebrata</taxon>
        <taxon>Euteleostomi</taxon>
        <taxon>Mammalia</taxon>
        <taxon>Eutheria</taxon>
        <taxon>Laurasiatheria</taxon>
        <taxon>Chiroptera</taxon>
        <taxon>Yangochiroptera</taxon>
        <taxon>Vespertilionidae</taxon>
        <taxon>Myotis</taxon>
    </lineage>
</organism>
<dbReference type="EMBL" id="KB102787">
    <property type="protein sequence ID" value="ELK35031.1"/>
    <property type="molecule type" value="Genomic_DNA"/>
</dbReference>
<proteinExistence type="predicted"/>
<reference evidence="2" key="1">
    <citation type="journal article" date="2013" name="Science">
        <title>Comparative analysis of bat genomes provides insight into the evolution of flight and immunity.</title>
        <authorList>
            <person name="Zhang G."/>
            <person name="Cowled C."/>
            <person name="Shi Z."/>
            <person name="Huang Z."/>
            <person name="Bishop-Lilly K.A."/>
            <person name="Fang X."/>
            <person name="Wynne J.W."/>
            <person name="Xiong Z."/>
            <person name="Baker M.L."/>
            <person name="Zhao W."/>
            <person name="Tachedjian M."/>
            <person name="Zhu Y."/>
            <person name="Zhou P."/>
            <person name="Jiang X."/>
            <person name="Ng J."/>
            <person name="Yang L."/>
            <person name="Wu L."/>
            <person name="Xiao J."/>
            <person name="Feng Y."/>
            <person name="Chen Y."/>
            <person name="Sun X."/>
            <person name="Zhang Y."/>
            <person name="Marsh G.A."/>
            <person name="Crameri G."/>
            <person name="Broder C.C."/>
            <person name="Frey K.G."/>
            <person name="Wang L.F."/>
            <person name="Wang J."/>
        </authorList>
    </citation>
    <scope>NUCLEOTIDE SEQUENCE [LARGE SCALE GENOMIC DNA]</scope>
</reference>
<evidence type="ECO:0000313" key="1">
    <source>
        <dbReference type="EMBL" id="ELK35031.1"/>
    </source>
</evidence>
<protein>
    <submittedName>
        <fullName evidence="1">Uncharacterized protein</fullName>
    </submittedName>
</protein>
<evidence type="ECO:0000313" key="2">
    <source>
        <dbReference type="Proteomes" id="UP000010556"/>
    </source>
</evidence>
<gene>
    <name evidence="1" type="ORF">MDA_GLEAN10009830</name>
</gene>
<dbReference type="AlphaFoldDB" id="L5M9K1"/>
<dbReference type="Proteomes" id="UP000010556">
    <property type="component" value="Unassembled WGS sequence"/>
</dbReference>
<keyword evidence="2" id="KW-1185">Reference proteome</keyword>
<name>L5M9K1_MYODS</name>
<accession>L5M9K1</accession>